<dbReference type="InterPro" id="IPR035965">
    <property type="entry name" value="PAS-like_dom_sf"/>
</dbReference>
<dbReference type="SMART" id="SM00388">
    <property type="entry name" value="HisKA"/>
    <property type="match status" value="1"/>
</dbReference>
<evidence type="ECO:0000313" key="10">
    <source>
        <dbReference type="Proteomes" id="UP001237448"/>
    </source>
</evidence>
<dbReference type="EC" id="2.7.13.3" evidence="2"/>
<gene>
    <name evidence="9" type="ORF">J3R73_001405</name>
</gene>
<evidence type="ECO:0000259" key="8">
    <source>
        <dbReference type="PROSITE" id="PS50113"/>
    </source>
</evidence>
<dbReference type="PANTHER" id="PTHR43065:SF42">
    <property type="entry name" value="TWO-COMPONENT SENSOR PPRA"/>
    <property type="match status" value="1"/>
</dbReference>
<dbReference type="Gene3D" id="3.30.565.10">
    <property type="entry name" value="Histidine kinase-like ATPase, C-terminal domain"/>
    <property type="match status" value="1"/>
</dbReference>
<dbReference type="SUPFAM" id="SSF55785">
    <property type="entry name" value="PYP-like sensor domain (PAS domain)"/>
    <property type="match status" value="1"/>
</dbReference>
<dbReference type="Gene3D" id="3.40.50.2300">
    <property type="match status" value="1"/>
</dbReference>
<dbReference type="NCBIfam" id="TIGR00229">
    <property type="entry name" value="sensory_box"/>
    <property type="match status" value="1"/>
</dbReference>
<keyword evidence="10" id="KW-1185">Reference proteome</keyword>
<dbReference type="Gene3D" id="2.10.70.100">
    <property type="match status" value="1"/>
</dbReference>
<keyword evidence="5" id="KW-0175">Coiled coil</keyword>
<dbReference type="PROSITE" id="PS50113">
    <property type="entry name" value="PAC"/>
    <property type="match status" value="1"/>
</dbReference>
<dbReference type="PROSITE" id="PS50110">
    <property type="entry name" value="RESPONSE_REGULATORY"/>
    <property type="match status" value="1"/>
</dbReference>
<dbReference type="CDD" id="cd00082">
    <property type="entry name" value="HisKA"/>
    <property type="match status" value="1"/>
</dbReference>
<evidence type="ECO:0000259" key="6">
    <source>
        <dbReference type="PROSITE" id="PS50109"/>
    </source>
</evidence>
<dbReference type="Gene3D" id="3.30.450.20">
    <property type="entry name" value="PAS domain"/>
    <property type="match status" value="1"/>
</dbReference>
<organism evidence="9 10">
    <name type="scientific">Labrys monachus</name>
    <dbReference type="NCBI Taxonomy" id="217067"/>
    <lineage>
        <taxon>Bacteria</taxon>
        <taxon>Pseudomonadati</taxon>
        <taxon>Pseudomonadota</taxon>
        <taxon>Alphaproteobacteria</taxon>
        <taxon>Hyphomicrobiales</taxon>
        <taxon>Xanthobacteraceae</taxon>
        <taxon>Labrys</taxon>
    </lineage>
</organism>
<dbReference type="InterPro" id="IPR001789">
    <property type="entry name" value="Sig_transdc_resp-reg_receiver"/>
</dbReference>
<dbReference type="InterPro" id="IPR013655">
    <property type="entry name" value="PAS_fold_3"/>
</dbReference>
<dbReference type="EMBL" id="JAUSVK010000001">
    <property type="protein sequence ID" value="MDQ0391613.1"/>
    <property type="molecule type" value="Genomic_DNA"/>
</dbReference>
<dbReference type="InterPro" id="IPR036097">
    <property type="entry name" value="HisK_dim/P_sf"/>
</dbReference>
<dbReference type="SMART" id="SM00387">
    <property type="entry name" value="HATPase_c"/>
    <property type="match status" value="1"/>
</dbReference>
<feature type="domain" description="Histidine kinase" evidence="6">
    <location>
        <begin position="329"/>
        <end position="547"/>
    </location>
</feature>
<dbReference type="Gene3D" id="1.10.287.130">
    <property type="match status" value="1"/>
</dbReference>
<evidence type="ECO:0000259" key="7">
    <source>
        <dbReference type="PROSITE" id="PS50110"/>
    </source>
</evidence>
<keyword evidence="3 4" id="KW-0597">Phosphoprotein</keyword>
<sequence length="686" mass="73892">MTIPNAGSIKAVIHAPLGRDASVASALLDEARIPSVICADTAAFGKALRDDAAFALVTEEALRSADLRDIVAFLKEQPAWSDLPFIILTLRGGGPESSQDVVRLTELLGNVTFLERPFRPATFISLARTALKSRQRQYEARGHIEELHESEERLRTALVAGRLGSIELALGTRKLTTSPACRAIFGRDDADAPFTYRDLVAALPPGDRSRVAALVGESLRTGTDLAVESRILWPDGTVHWAELRARLVLDRTGANSRLVGVASDITERKTAEATLRQLNETLEERVAERTAELKEAHAARLAEIEHRQKTEEQLRQVQKMEMIGQLTGGVAHDFNNLLMVVLGNLELLRKHSPDDAKGIRLIDGALQGARRGAALTQRLLAFARRQDLKAEPRDLVGLVGGMTDLIERSLGPGIELHLDLPAGLPPVMVDVNQLELAVLNLVVNARDAMPDGGSLSITLQPAETAAAQDLPAGRYVRLIVGDTGQGMAGETLRRATEPFFSTKGVGKGTGLGLSMIHGLMIQLNGALRMTSELGNGTRAELWLPVATEAPEAEPAPETAPPPDDSPASYTILVVDDDALIAMSTVDMLEDLGHAVIEANSGEAALEILRNGRAVDLLITDYSMPRMNGAQLADATRRLRPGLPVLLATGYAELPEGRSLDLPRIGKPYRQEQVAAEIRRLLNPGAA</sequence>
<dbReference type="RefSeq" id="WP_307424218.1">
    <property type="nucleotide sequence ID" value="NZ_JAUSVK010000001.1"/>
</dbReference>
<dbReference type="PANTHER" id="PTHR43065">
    <property type="entry name" value="SENSOR HISTIDINE KINASE"/>
    <property type="match status" value="1"/>
</dbReference>
<dbReference type="SMART" id="SM00448">
    <property type="entry name" value="REC"/>
    <property type="match status" value="1"/>
</dbReference>
<comment type="caution">
    <text evidence="9">The sequence shown here is derived from an EMBL/GenBank/DDBJ whole genome shotgun (WGS) entry which is preliminary data.</text>
</comment>
<feature type="domain" description="Response regulatory" evidence="7">
    <location>
        <begin position="570"/>
        <end position="681"/>
    </location>
</feature>
<dbReference type="InterPro" id="IPR000014">
    <property type="entry name" value="PAS"/>
</dbReference>
<dbReference type="CDD" id="cd00130">
    <property type="entry name" value="PAS"/>
    <property type="match status" value="1"/>
</dbReference>
<dbReference type="Pfam" id="PF08447">
    <property type="entry name" value="PAS_3"/>
    <property type="match status" value="1"/>
</dbReference>
<dbReference type="PRINTS" id="PR00344">
    <property type="entry name" value="BCTRLSENSOR"/>
</dbReference>
<dbReference type="PROSITE" id="PS50109">
    <property type="entry name" value="HIS_KIN"/>
    <property type="match status" value="1"/>
</dbReference>
<reference evidence="9 10" key="1">
    <citation type="submission" date="2023-07" db="EMBL/GenBank/DDBJ databases">
        <title>Genomic Encyclopedia of Type Strains, Phase IV (KMG-IV): sequencing the most valuable type-strain genomes for metagenomic binning, comparative biology and taxonomic classification.</title>
        <authorList>
            <person name="Goeker M."/>
        </authorList>
    </citation>
    <scope>NUCLEOTIDE SEQUENCE [LARGE SCALE GENOMIC DNA]</scope>
    <source>
        <strain evidence="9 10">DSM 5896</strain>
    </source>
</reference>
<dbReference type="InterPro" id="IPR000700">
    <property type="entry name" value="PAS-assoc_C"/>
</dbReference>
<evidence type="ECO:0000256" key="1">
    <source>
        <dbReference type="ARBA" id="ARBA00000085"/>
    </source>
</evidence>
<feature type="modified residue" description="4-aspartylphosphate" evidence="4">
    <location>
        <position position="620"/>
    </location>
</feature>
<feature type="domain" description="PAC" evidence="8">
    <location>
        <begin position="225"/>
        <end position="277"/>
    </location>
</feature>
<evidence type="ECO:0000256" key="4">
    <source>
        <dbReference type="PROSITE-ProRule" id="PRU00169"/>
    </source>
</evidence>
<evidence type="ECO:0000256" key="3">
    <source>
        <dbReference type="ARBA" id="ARBA00022553"/>
    </source>
</evidence>
<dbReference type="InterPro" id="IPR011006">
    <property type="entry name" value="CheY-like_superfamily"/>
</dbReference>
<feature type="coiled-coil region" evidence="5">
    <location>
        <begin position="268"/>
        <end position="299"/>
    </location>
</feature>
<dbReference type="InterPro" id="IPR005467">
    <property type="entry name" value="His_kinase_dom"/>
</dbReference>
<dbReference type="InterPro" id="IPR003594">
    <property type="entry name" value="HATPase_dom"/>
</dbReference>
<dbReference type="SMART" id="SM00086">
    <property type="entry name" value="PAC"/>
    <property type="match status" value="1"/>
</dbReference>
<protein>
    <recommendedName>
        <fullName evidence="2">histidine kinase</fullName>
        <ecNumber evidence="2">2.7.13.3</ecNumber>
    </recommendedName>
</protein>
<evidence type="ECO:0000256" key="5">
    <source>
        <dbReference type="SAM" id="Coils"/>
    </source>
</evidence>
<dbReference type="SUPFAM" id="SSF52172">
    <property type="entry name" value="CheY-like"/>
    <property type="match status" value="1"/>
</dbReference>
<dbReference type="InterPro" id="IPR004358">
    <property type="entry name" value="Sig_transdc_His_kin-like_C"/>
</dbReference>
<dbReference type="SUPFAM" id="SSF55874">
    <property type="entry name" value="ATPase domain of HSP90 chaperone/DNA topoisomerase II/histidine kinase"/>
    <property type="match status" value="1"/>
</dbReference>
<proteinExistence type="predicted"/>
<dbReference type="SUPFAM" id="SSF47384">
    <property type="entry name" value="Homodimeric domain of signal transducing histidine kinase"/>
    <property type="match status" value="1"/>
</dbReference>
<dbReference type="Pfam" id="PF00072">
    <property type="entry name" value="Response_reg"/>
    <property type="match status" value="1"/>
</dbReference>
<dbReference type="InterPro" id="IPR001610">
    <property type="entry name" value="PAC"/>
</dbReference>
<dbReference type="Pfam" id="PF02518">
    <property type="entry name" value="HATPase_c"/>
    <property type="match status" value="1"/>
</dbReference>
<accession>A0ABU0FAG2</accession>
<evidence type="ECO:0000256" key="2">
    <source>
        <dbReference type="ARBA" id="ARBA00012438"/>
    </source>
</evidence>
<dbReference type="Proteomes" id="UP001237448">
    <property type="component" value="Unassembled WGS sequence"/>
</dbReference>
<dbReference type="Pfam" id="PF00512">
    <property type="entry name" value="HisKA"/>
    <property type="match status" value="1"/>
</dbReference>
<evidence type="ECO:0000313" key="9">
    <source>
        <dbReference type="EMBL" id="MDQ0391613.1"/>
    </source>
</evidence>
<name>A0ABU0FAG2_9HYPH</name>
<dbReference type="InterPro" id="IPR003661">
    <property type="entry name" value="HisK_dim/P_dom"/>
</dbReference>
<comment type="catalytic activity">
    <reaction evidence="1">
        <text>ATP + protein L-histidine = ADP + protein N-phospho-L-histidine.</text>
        <dbReference type="EC" id="2.7.13.3"/>
    </reaction>
</comment>
<dbReference type="InterPro" id="IPR036890">
    <property type="entry name" value="HATPase_C_sf"/>
</dbReference>